<organism evidence="13 14">
    <name type="scientific">Aplysia californica</name>
    <name type="common">California sea hare</name>
    <dbReference type="NCBI Taxonomy" id="6500"/>
    <lineage>
        <taxon>Eukaryota</taxon>
        <taxon>Metazoa</taxon>
        <taxon>Spiralia</taxon>
        <taxon>Lophotrochozoa</taxon>
        <taxon>Mollusca</taxon>
        <taxon>Gastropoda</taxon>
        <taxon>Heterobranchia</taxon>
        <taxon>Euthyneura</taxon>
        <taxon>Tectipleura</taxon>
        <taxon>Aplysiida</taxon>
        <taxon>Aplysioidea</taxon>
        <taxon>Aplysiidae</taxon>
        <taxon>Aplysia</taxon>
    </lineage>
</organism>
<comment type="subunit">
    <text evidence="10">Monomer.</text>
</comment>
<comment type="catalytic activity">
    <reaction evidence="10">
        <text>guanosine(37) in tRNA + S-adenosyl-L-methionine = N(1)-methylguanosine(37) in tRNA + S-adenosyl-L-homocysteine + H(+)</text>
        <dbReference type="Rhea" id="RHEA:36899"/>
        <dbReference type="Rhea" id="RHEA-COMP:10145"/>
        <dbReference type="Rhea" id="RHEA-COMP:10147"/>
        <dbReference type="ChEBI" id="CHEBI:15378"/>
        <dbReference type="ChEBI" id="CHEBI:57856"/>
        <dbReference type="ChEBI" id="CHEBI:59789"/>
        <dbReference type="ChEBI" id="CHEBI:73542"/>
        <dbReference type="ChEBI" id="CHEBI:74269"/>
        <dbReference type="EC" id="2.1.1.228"/>
    </reaction>
</comment>
<dbReference type="InterPro" id="IPR056743">
    <property type="entry name" value="TRM5-TYW2-like_MTfase"/>
</dbReference>
<keyword evidence="4 10" id="KW-0808">Transferase</keyword>
<evidence type="ECO:0000256" key="2">
    <source>
        <dbReference type="ARBA" id="ARBA00022490"/>
    </source>
</evidence>
<dbReference type="RefSeq" id="XP_005112348.1">
    <property type="nucleotide sequence ID" value="XM_005112291.3"/>
</dbReference>
<evidence type="ECO:0000256" key="6">
    <source>
        <dbReference type="ARBA" id="ARBA00022694"/>
    </source>
</evidence>
<evidence type="ECO:0000256" key="3">
    <source>
        <dbReference type="ARBA" id="ARBA00022603"/>
    </source>
</evidence>
<evidence type="ECO:0000313" key="13">
    <source>
        <dbReference type="Proteomes" id="UP000694888"/>
    </source>
</evidence>
<dbReference type="PANTHER" id="PTHR23245:SF36">
    <property type="entry name" value="TRNA (GUANINE(37)-N1)-METHYLTRANSFERASE"/>
    <property type="match status" value="1"/>
</dbReference>
<dbReference type="InterPro" id="IPR030382">
    <property type="entry name" value="MeTrfase_TRM5/TYW2"/>
</dbReference>
<evidence type="ECO:0000256" key="9">
    <source>
        <dbReference type="ARBA" id="ARBA00045951"/>
    </source>
</evidence>
<protein>
    <recommendedName>
        <fullName evidence="10">tRNA (guanine(37)-N1)-methyltransferase</fullName>
        <ecNumber evidence="10">2.1.1.228</ecNumber>
    </recommendedName>
    <alternativeName>
        <fullName evidence="10">M1G-methyltransferase</fullName>
    </alternativeName>
    <alternativeName>
        <fullName evidence="10">tRNA [GM37] methyltransferase</fullName>
    </alternativeName>
    <alternativeName>
        <fullName evidence="10">tRNA methyltransferase 5 homolog</fullName>
    </alternativeName>
</protein>
<feature type="region of interest" description="Disordered" evidence="11">
    <location>
        <begin position="531"/>
        <end position="557"/>
    </location>
</feature>
<dbReference type="GeneID" id="101859534"/>
<dbReference type="PROSITE" id="PS51684">
    <property type="entry name" value="SAM_MT_TRM5_TYW2"/>
    <property type="match status" value="1"/>
</dbReference>
<evidence type="ECO:0000256" key="11">
    <source>
        <dbReference type="SAM" id="MobiDB-lite"/>
    </source>
</evidence>
<dbReference type="EC" id="2.1.1.228" evidence="10"/>
<dbReference type="Gene3D" id="3.30.300.110">
    <property type="entry name" value="Met-10+ protein-like domains"/>
    <property type="match status" value="1"/>
</dbReference>
<keyword evidence="6 10" id="KW-0819">tRNA processing</keyword>
<comment type="function">
    <text evidence="10">Specifically methylates the N1 position of guanosine-37 in various cytoplasmic and mitochondrial tRNAs. Methylation is not dependent on the nature of the nucleoside 5' of the target nucleoside. This is the first step in the biosynthesis of wybutosine (yW), a modified base adjacent to the anticodon of tRNAs and required for accurate decoding.</text>
</comment>
<keyword evidence="5 10" id="KW-0949">S-adenosyl-L-methionine</keyword>
<dbReference type="Pfam" id="PF25133">
    <property type="entry name" value="TYW2_N_2"/>
    <property type="match status" value="1"/>
</dbReference>
<keyword evidence="2 10" id="KW-0963">Cytoplasm</keyword>
<evidence type="ECO:0000256" key="5">
    <source>
        <dbReference type="ARBA" id="ARBA00022691"/>
    </source>
</evidence>
<dbReference type="Proteomes" id="UP000694888">
    <property type="component" value="Unplaced"/>
</dbReference>
<keyword evidence="3 10" id="KW-0489">Methyltransferase</keyword>
<feature type="binding site" evidence="10">
    <location>
        <position position="284"/>
    </location>
    <ligand>
        <name>S-adenosyl-L-methionine</name>
        <dbReference type="ChEBI" id="CHEBI:59789"/>
    </ligand>
</feature>
<dbReference type="InterPro" id="IPR056744">
    <property type="entry name" value="TRM5/TYW2-like_N"/>
</dbReference>
<dbReference type="Pfam" id="PF02475">
    <property type="entry name" value="TRM5-TYW2_MTfase"/>
    <property type="match status" value="1"/>
</dbReference>
<name>A0ABM0K9S8_APLCA</name>
<dbReference type="PANTHER" id="PTHR23245">
    <property type="entry name" value="TRNA METHYLTRANSFERASE"/>
    <property type="match status" value="1"/>
</dbReference>
<evidence type="ECO:0000256" key="1">
    <source>
        <dbReference type="ARBA" id="ARBA00009775"/>
    </source>
</evidence>
<keyword evidence="13" id="KW-1185">Reference proteome</keyword>
<reference evidence="14" key="1">
    <citation type="submission" date="2025-08" db="UniProtKB">
        <authorList>
            <consortium name="RefSeq"/>
        </authorList>
    </citation>
    <scope>IDENTIFICATION</scope>
</reference>
<feature type="region of interest" description="Disordered" evidence="11">
    <location>
        <begin position="405"/>
        <end position="424"/>
    </location>
</feature>
<dbReference type="InterPro" id="IPR025792">
    <property type="entry name" value="tRNA_Gua_MeTrfase_euk"/>
</dbReference>
<comment type="similarity">
    <text evidence="1">Belongs to the class I-like SAM-binding methyltransferase superfamily. TRM5/TYW2 family.</text>
</comment>
<sequence>MRLHFATAFTKHWRQSARSLRKIKELDSVSSKKYYKIEEGVLNRIRYLLAEFPRVMMDESLHKQSDMVPPETVKGMTVLSREAFTKKVKIPCLKIAKKKLAPTEKFWKPLQLRCRGIKPIAALGDSDPLSSTHSLLLLDPEKVAAKPLSEEAIGALDLENGELKDFEIEFSYENWSVPDIMRAVLPSDADNVSSFTQIGHIAHLNLKPESSPFKSLIGQVILDKIPTVKTVVNKLNAIDNTFRNFQMELLAGEENYVAQLKEHNCTFELDFSKVYWNSRLSTEHNRVVSSVERESIVYDVFAGIGPFAVPLARKRRCTVFANDLNPSSFQYLRRNVELNKITLGHVHTYNLDGREFIRTVVRKDLMTRILNVSEVNSEKNTSSSEVVSDQADASQQTVTQCETLSSVTETHTVSNQKDTSSSSPSTYVIMNLPGLAVEFLDAFNSLLSDLPPAVVSRTDQWMNVLPTVFCYSFTPKTEDMEVEMRSRAETALGRPLPQDFSVRLVRNVAPKKEMVCLTFKLWPDLVLGQSEDRAEQNGKIESRNDDEPDSKRPKLAS</sequence>
<proteinExistence type="inferred from homology"/>
<dbReference type="SUPFAM" id="SSF53335">
    <property type="entry name" value="S-adenosyl-L-methionine-dependent methyltransferases"/>
    <property type="match status" value="1"/>
</dbReference>
<gene>
    <name evidence="14" type="primary">LOC101859534</name>
</gene>
<keyword evidence="7 10" id="KW-0496">Mitochondrion</keyword>
<comment type="similarity">
    <text evidence="10">Belongs to the TRM5 / TYW2 family.</text>
</comment>
<evidence type="ECO:0000259" key="12">
    <source>
        <dbReference type="PROSITE" id="PS51684"/>
    </source>
</evidence>
<evidence type="ECO:0000256" key="8">
    <source>
        <dbReference type="ARBA" id="ARBA00023242"/>
    </source>
</evidence>
<feature type="binding site" evidence="10">
    <location>
        <position position="431"/>
    </location>
    <ligand>
        <name>S-adenosyl-L-methionine</name>
        <dbReference type="ChEBI" id="CHEBI:59789"/>
    </ligand>
</feature>
<dbReference type="InterPro" id="IPR029063">
    <property type="entry name" value="SAM-dependent_MTases_sf"/>
</dbReference>
<dbReference type="CDD" id="cd02440">
    <property type="entry name" value="AdoMet_MTases"/>
    <property type="match status" value="1"/>
</dbReference>
<dbReference type="HAMAP" id="MF_03152">
    <property type="entry name" value="TRM5"/>
    <property type="match status" value="1"/>
</dbReference>
<feature type="domain" description="SAM-dependent methyltransferase TRM5/TYW2-type" evidence="12">
    <location>
        <begin position="195"/>
        <end position="523"/>
    </location>
</feature>
<comment type="function">
    <text evidence="9">Involved in mitochondrial tRNA methylation. Specifically methylates the N1 position of guanosine-37 in various tRNAs. Methylation is not dependent on the nature of the nucleoside 5' of the target nucleoside. This is the first step in the biosynthesis of wybutosine (yW), a modified base adjacent to the anticodon of tRNAs and required for accurate decoding.</text>
</comment>
<dbReference type="Gene3D" id="3.40.50.150">
    <property type="entry name" value="Vaccinia Virus protein VP39"/>
    <property type="match status" value="1"/>
</dbReference>
<evidence type="ECO:0000313" key="14">
    <source>
        <dbReference type="RefSeq" id="XP_005112348.1"/>
    </source>
</evidence>
<evidence type="ECO:0000256" key="10">
    <source>
        <dbReference type="HAMAP-Rule" id="MF_03152"/>
    </source>
</evidence>
<feature type="binding site" evidence="10">
    <location>
        <begin position="323"/>
        <end position="324"/>
    </location>
    <ligand>
        <name>S-adenosyl-L-methionine</name>
        <dbReference type="ChEBI" id="CHEBI:59789"/>
    </ligand>
</feature>
<keyword evidence="8 10" id="KW-0539">Nucleus</keyword>
<evidence type="ECO:0000256" key="7">
    <source>
        <dbReference type="ARBA" id="ARBA00023128"/>
    </source>
</evidence>
<evidence type="ECO:0000256" key="4">
    <source>
        <dbReference type="ARBA" id="ARBA00022679"/>
    </source>
</evidence>
<comment type="subcellular location">
    <subcellularLocation>
        <location evidence="10">Mitochondrion matrix</location>
    </subcellularLocation>
    <subcellularLocation>
        <location evidence="10">Nucleus</location>
    </subcellularLocation>
    <subcellularLocation>
        <location evidence="10">Cytoplasm</location>
    </subcellularLocation>
    <text evidence="10">Predominantly in the mitochondria and in the nucleus.</text>
</comment>
<feature type="binding site" evidence="10">
    <location>
        <begin position="352"/>
        <end position="353"/>
    </location>
    <ligand>
        <name>S-adenosyl-L-methionine</name>
        <dbReference type="ChEBI" id="CHEBI:59789"/>
    </ligand>
</feature>
<accession>A0ABM0K9S8</accession>